<evidence type="ECO:0000313" key="1">
    <source>
        <dbReference type="EMBL" id="WYY06298.1"/>
    </source>
</evidence>
<proteinExistence type="predicted"/>
<dbReference type="EMBL" id="CP136137">
    <property type="protein sequence ID" value="WYY06298.1"/>
    <property type="molecule type" value="Genomic_DNA"/>
</dbReference>
<keyword evidence="2" id="KW-1185">Reference proteome</keyword>
<reference evidence="1 2" key="1">
    <citation type="journal article" date="2023" name="Virus Evol.">
        <title>Computational host range prediction-The good, the bad, and the ugly.</title>
        <authorList>
            <person name="Howell A.A."/>
            <person name="Versoza C.J."/>
            <person name="Pfeifer S.P."/>
        </authorList>
    </citation>
    <scope>NUCLEOTIDE SEQUENCE [LARGE SCALE GENOMIC DNA]</scope>
    <source>
        <strain evidence="1 2">1610/1b</strain>
    </source>
</reference>
<gene>
    <name evidence="1" type="ORF">RVF87_14620</name>
</gene>
<protein>
    <submittedName>
        <fullName evidence="1">Uncharacterized protein</fullName>
    </submittedName>
</protein>
<dbReference type="Proteomes" id="UP001479933">
    <property type="component" value="Chromosome"/>
</dbReference>
<name>A0ABZ2TXW0_9ACTN</name>
<accession>A0ABZ2TXW0</accession>
<organism evidence="1 2">
    <name type="scientific">Gordonia hydrophobica</name>
    <dbReference type="NCBI Taxonomy" id="40516"/>
    <lineage>
        <taxon>Bacteria</taxon>
        <taxon>Bacillati</taxon>
        <taxon>Actinomycetota</taxon>
        <taxon>Actinomycetes</taxon>
        <taxon>Mycobacteriales</taxon>
        <taxon>Gordoniaceae</taxon>
        <taxon>Gordonia</taxon>
    </lineage>
</organism>
<dbReference type="RefSeq" id="WP_066162271.1">
    <property type="nucleotide sequence ID" value="NZ_CP136137.1"/>
</dbReference>
<sequence>MSDSPFAALDDHLTRADSEAVADWLAAVDDATRPAARRWWRKTGRSRARTLVDTEFGEVRAVRSIQLLLAVSLADSPEEAVTACRWRLTHVTVPAEALPVARALIARGREFAIGFVETSLAVELGRDGDRSRQELVQIASGVVEQFGLPLPDGRSYVDGWATALASAWWRTERPGPPPRLGLLRLVDGELTATAVDADTTLADMFRATPRLPEMLERAAGFPGVFSALTSADKRPGWLLDEAIAEVLNDPGVDRAALVAGTLDAMAEPQNASSFRASIAILTGCGFGAVDAATHEAEIVNLLPTVHGWAVPILVSAMLAAQPGEGTLFDLGSTVLPRTEKAPKKALVEYALARPEHPDAAALLTLALDHVDGPLRARVAATVDDEPADAARTVGWLPDPMLPWSGPLTPVSADPAGVAELWAESTLYDGVVHPACWLDLALRLLAQGRDVADAAFTSIAPVDPYENHSPAFIIDWLRGRGAKDWSWRHPTFQFGCALFSEALDRGDAALLSTPTDIDNTLSGDDLRGRLGTFRPVMCGPLDFVQMLLRLRPGSSVPARRKVRVETPSGPVDGMPLMQRWVDGDGFAGWRRSQRPLPDYLDLPADFPHRPLLTQLSTTTEPVAYYEVASYLSVMPLDADRLAAAFAQPDSAHISRQVPILVNAPGEVGDGVLGLLLSHVDHSRADVRERAVDGLIRLVQFGRTDPNRIRRALVERFDERDLSLSRLAHAIVVAADADALGVLWPAWFDVLDRACAAARKPAGLAAALRVGVDYAACAARWFGDPIPPAARVLATAKGSSAAVVEARALVAAVTSGKV</sequence>
<evidence type="ECO:0000313" key="2">
    <source>
        <dbReference type="Proteomes" id="UP001479933"/>
    </source>
</evidence>